<keyword evidence="9" id="KW-0539">Nucleus</keyword>
<comment type="function">
    <text evidence="12">Non-catalytic component of the NSL histone acetyltransferase complex, a multiprotein complex that mediates histone H4 acetylation at 'Lys-5'- and 'Lys-8' (H4K5ac and H4K8ac) at transcription start sites and promotes transcription initiation. Required for NSL complex stability and for transcription of intraciliary transport genes in both ciliated and non-ciliated cells by regulating histone H4 acetylation at 'Lys-5'- and 'Lys-12' (H4K5ac and H4K12ac). This is necessary for cilium assembly in ciliated cells and for organization of the microtubule cytoskeleton in non-ciliated cells. Required within the NSL complex to maintain nuclear architecture stability by promoting KAT8-mediated acetylation of lamin LMNA.</text>
</comment>
<evidence type="ECO:0000256" key="15">
    <source>
        <dbReference type="SAM" id="MobiDB-lite"/>
    </source>
</evidence>
<feature type="region of interest" description="Disordered" evidence="15">
    <location>
        <begin position="456"/>
        <end position="518"/>
    </location>
</feature>
<dbReference type="InterPro" id="IPR026316">
    <property type="entry name" value="NSL2"/>
</dbReference>
<dbReference type="PROSITE" id="PS50217">
    <property type="entry name" value="BZIP"/>
    <property type="match status" value="1"/>
</dbReference>
<feature type="compositionally biased region" description="Low complexity" evidence="15">
    <location>
        <begin position="580"/>
        <end position="598"/>
    </location>
</feature>
<feature type="coiled-coil region" evidence="14">
    <location>
        <begin position="518"/>
        <end position="552"/>
    </location>
</feature>
<keyword evidence="6" id="KW-0832">Ubl conjugation</keyword>
<feature type="compositionally biased region" description="Basic and acidic residues" evidence="15">
    <location>
        <begin position="465"/>
        <end position="474"/>
    </location>
</feature>
<dbReference type="Pfam" id="PF07716">
    <property type="entry name" value="bZIP_2"/>
    <property type="match status" value="1"/>
</dbReference>
<evidence type="ECO:0000256" key="1">
    <source>
        <dbReference type="ARBA" id="ARBA00004123"/>
    </source>
</evidence>
<dbReference type="GO" id="GO:0005739">
    <property type="term" value="C:mitochondrion"/>
    <property type="evidence" value="ECO:0007669"/>
    <property type="project" value="UniProtKB-SubCell"/>
</dbReference>
<dbReference type="InterPro" id="IPR025927">
    <property type="entry name" value="Znf_KANL2-like"/>
</dbReference>
<evidence type="ECO:0000256" key="13">
    <source>
        <dbReference type="ARBA" id="ARBA00093543"/>
    </source>
</evidence>
<evidence type="ECO:0000256" key="5">
    <source>
        <dbReference type="ARBA" id="ARBA00022553"/>
    </source>
</evidence>
<evidence type="ECO:0000256" key="11">
    <source>
        <dbReference type="ARBA" id="ARBA00033378"/>
    </source>
</evidence>
<dbReference type="InterPro" id="IPR046347">
    <property type="entry name" value="bZIP_sf"/>
</dbReference>
<accession>A0AAE1HYN0</accession>
<organism evidence="17 18">
    <name type="scientific">Frankliniella fusca</name>
    <dbReference type="NCBI Taxonomy" id="407009"/>
    <lineage>
        <taxon>Eukaryota</taxon>
        <taxon>Metazoa</taxon>
        <taxon>Ecdysozoa</taxon>
        <taxon>Arthropoda</taxon>
        <taxon>Hexapoda</taxon>
        <taxon>Insecta</taxon>
        <taxon>Pterygota</taxon>
        <taxon>Neoptera</taxon>
        <taxon>Paraneoptera</taxon>
        <taxon>Thysanoptera</taxon>
        <taxon>Terebrantia</taxon>
        <taxon>Thripoidea</taxon>
        <taxon>Thripidae</taxon>
        <taxon>Frankliniella</taxon>
    </lineage>
</organism>
<keyword evidence="5" id="KW-0597">Phosphoprotein</keyword>
<evidence type="ECO:0000256" key="14">
    <source>
        <dbReference type="SAM" id="Coils"/>
    </source>
</evidence>
<sequence length="604" mass="68601">MSGSSSQQTQQQPPPAPLSKTNAERLLKDNKCRFKQYDCSLSRLEGYNYCMQHILEDRNAPYKPCSFVFAYNGRPCPKPASKLDHRNKGLCPIHARKEELKRQKASLRHFPPPSTESLLSSLGHYVSSETSPDNPVKEESSDEPLDPFLDVDAATVNSSSSRILDYASESDSDVDAAMLDVTWKGGDADADSSDAESVDSQQEDLLKHAGVYTSEEAMQVTRDKLIRLQSLYIEQFRRLQHVLRERRRKYLHSLKREKESLCSISSQARTSPREQKLYEKLKALNHYHRRNGVEAVLHKKALERRASVTDGMNVRPAPFPKCVYTEGGVKCGARSLPVSKYCPKHILQDTHQVLFRPCGCKIGSDSECKEPLPDIAEDAFCVYHTVLPAMPKTKIEPKIEETSLTEEGAQKRQQDEQIKQLSLQLQEQLEQHDVHGFSLPDTIGPEMDMVLDTKDQNVENKMAPRNKENKESKGRRGGNSSREDSDREWDKDGEEYRKRRDRNNQAVRRSRVKSRMRTQQTLERVNQLKTENELLEEKIRLLTKELGFLKDLFLAHTGNGSIDLKDLDLEQLLRDDSKDTAASASSSSSTPATSTSRSRSTKHN</sequence>
<evidence type="ECO:0000256" key="12">
    <source>
        <dbReference type="ARBA" id="ARBA00093359"/>
    </source>
</evidence>
<feature type="region of interest" description="Disordered" evidence="15">
    <location>
        <begin position="576"/>
        <end position="604"/>
    </location>
</feature>
<dbReference type="EMBL" id="JAHWGI010001411">
    <property type="protein sequence ID" value="KAK3930372.1"/>
    <property type="molecule type" value="Genomic_DNA"/>
</dbReference>
<evidence type="ECO:0000313" key="17">
    <source>
        <dbReference type="EMBL" id="KAK3930372.1"/>
    </source>
</evidence>
<keyword evidence="7" id="KW-0156">Chromatin regulator</keyword>
<dbReference type="CDD" id="cd14713">
    <property type="entry name" value="bZIP_CEBPG"/>
    <property type="match status" value="1"/>
</dbReference>
<dbReference type="GO" id="GO:0003700">
    <property type="term" value="F:DNA-binding transcription factor activity"/>
    <property type="evidence" value="ECO:0007669"/>
    <property type="project" value="InterPro"/>
</dbReference>
<evidence type="ECO:0000313" key="18">
    <source>
        <dbReference type="Proteomes" id="UP001219518"/>
    </source>
</evidence>
<comment type="subunit">
    <text evidence="13">Component of the NSL complex at least composed of KAT8/MOF, KANSL1, KANSL2, KANSL3, MCRS1, PHF20, OGT1/OGT, WDR5 and HCFC1.</text>
</comment>
<dbReference type="SUPFAM" id="SSF57959">
    <property type="entry name" value="Leucine zipper domain"/>
    <property type="match status" value="1"/>
</dbReference>
<keyword evidence="8" id="KW-0496">Mitochondrion</keyword>
<dbReference type="Proteomes" id="UP001219518">
    <property type="component" value="Unassembled WGS sequence"/>
</dbReference>
<keyword evidence="18" id="KW-1185">Reference proteome</keyword>
<feature type="domain" description="BZIP" evidence="16">
    <location>
        <begin position="493"/>
        <end position="556"/>
    </location>
</feature>
<dbReference type="GO" id="GO:0006325">
    <property type="term" value="P:chromatin organization"/>
    <property type="evidence" value="ECO:0007669"/>
    <property type="project" value="UniProtKB-KW"/>
</dbReference>
<reference evidence="17" key="2">
    <citation type="journal article" date="2023" name="BMC Genomics">
        <title>Pest status, molecular evolution, and epigenetic factors derived from the genome assembly of Frankliniella fusca, a thysanopteran phytovirus vector.</title>
        <authorList>
            <person name="Catto M.A."/>
            <person name="Labadie P.E."/>
            <person name="Jacobson A.L."/>
            <person name="Kennedy G.G."/>
            <person name="Srinivasan R."/>
            <person name="Hunt B.G."/>
        </authorList>
    </citation>
    <scope>NUCLEOTIDE SEQUENCE</scope>
    <source>
        <strain evidence="17">PL_HMW_Pooled</strain>
    </source>
</reference>
<dbReference type="GO" id="GO:0005634">
    <property type="term" value="C:nucleus"/>
    <property type="evidence" value="ECO:0007669"/>
    <property type="project" value="UniProtKB-SubCell"/>
</dbReference>
<dbReference type="PANTHER" id="PTHR13453:SF1">
    <property type="entry name" value="KAT8 REGULATORY NSL COMPLEX SUBUNIT 2"/>
    <property type="match status" value="1"/>
</dbReference>
<dbReference type="SMART" id="SM00338">
    <property type="entry name" value="BRLZ"/>
    <property type="match status" value="1"/>
</dbReference>
<evidence type="ECO:0000256" key="6">
    <source>
        <dbReference type="ARBA" id="ARBA00022843"/>
    </source>
</evidence>
<gene>
    <name evidence="17" type="ORF">KUF71_005106</name>
</gene>
<evidence type="ECO:0000256" key="9">
    <source>
        <dbReference type="ARBA" id="ARBA00023242"/>
    </source>
</evidence>
<name>A0AAE1HYN0_9NEOP</name>
<comment type="subcellular location">
    <subcellularLocation>
        <location evidence="2">Mitochondrion</location>
    </subcellularLocation>
    <subcellularLocation>
        <location evidence="1">Nucleus</location>
    </subcellularLocation>
</comment>
<reference evidence="17" key="1">
    <citation type="submission" date="2021-07" db="EMBL/GenBank/DDBJ databases">
        <authorList>
            <person name="Catto M.A."/>
            <person name="Jacobson A."/>
            <person name="Kennedy G."/>
            <person name="Labadie P."/>
            <person name="Hunt B.G."/>
            <person name="Srinivasan R."/>
        </authorList>
    </citation>
    <scope>NUCLEOTIDE SEQUENCE</scope>
    <source>
        <strain evidence="17">PL_HMW_Pooled</strain>
        <tissue evidence="17">Head</tissue>
    </source>
</reference>
<evidence type="ECO:0000256" key="2">
    <source>
        <dbReference type="ARBA" id="ARBA00004173"/>
    </source>
</evidence>
<evidence type="ECO:0000259" key="16">
    <source>
        <dbReference type="PROSITE" id="PS50217"/>
    </source>
</evidence>
<proteinExistence type="predicted"/>
<evidence type="ECO:0000256" key="3">
    <source>
        <dbReference type="ARBA" id="ARBA00015508"/>
    </source>
</evidence>
<feature type="region of interest" description="Disordered" evidence="15">
    <location>
        <begin position="1"/>
        <end position="22"/>
    </location>
</feature>
<evidence type="ECO:0000256" key="8">
    <source>
        <dbReference type="ARBA" id="ARBA00023128"/>
    </source>
</evidence>
<keyword evidence="4" id="KW-1017">Isopeptide bond</keyword>
<dbReference type="PANTHER" id="PTHR13453">
    <property type="entry name" value="KAT8 REGULATORY NSL COMPLEX SUBUNIT 2"/>
    <property type="match status" value="1"/>
</dbReference>
<evidence type="ECO:0000256" key="7">
    <source>
        <dbReference type="ARBA" id="ARBA00022853"/>
    </source>
</evidence>
<keyword evidence="14" id="KW-0175">Coiled coil</keyword>
<evidence type="ECO:0000256" key="4">
    <source>
        <dbReference type="ARBA" id="ARBA00022499"/>
    </source>
</evidence>
<dbReference type="GO" id="GO:0044545">
    <property type="term" value="C:NSL complex"/>
    <property type="evidence" value="ECO:0007669"/>
    <property type="project" value="TreeGrafter"/>
</dbReference>
<dbReference type="InterPro" id="IPR004827">
    <property type="entry name" value="bZIP"/>
</dbReference>
<feature type="compositionally biased region" description="Low complexity" evidence="15">
    <location>
        <begin position="1"/>
        <end position="11"/>
    </location>
</feature>
<dbReference type="AlphaFoldDB" id="A0AAE1HYN0"/>
<evidence type="ECO:0000256" key="10">
    <source>
        <dbReference type="ARBA" id="ARBA00032947"/>
    </source>
</evidence>
<dbReference type="Gene3D" id="1.20.5.170">
    <property type="match status" value="1"/>
</dbReference>
<feature type="compositionally biased region" description="Basic and acidic residues" evidence="15">
    <location>
        <begin position="481"/>
        <end position="498"/>
    </location>
</feature>
<dbReference type="Pfam" id="PF13891">
    <property type="entry name" value="zf-C3HC3H_KANSL2"/>
    <property type="match status" value="2"/>
</dbReference>
<protein>
    <recommendedName>
        <fullName evidence="3">KAT8 regulatory NSL complex subunit 2</fullName>
    </recommendedName>
    <alternativeName>
        <fullName evidence="11">NSL complex protein NSL2</fullName>
    </alternativeName>
    <alternativeName>
        <fullName evidence="10">Non-specific lethal 2 homolog</fullName>
    </alternativeName>
</protein>
<comment type="caution">
    <text evidence="17">The sequence shown here is derived from an EMBL/GenBank/DDBJ whole genome shotgun (WGS) entry which is preliminary data.</text>
</comment>
<feature type="region of interest" description="Disordered" evidence="15">
    <location>
        <begin position="125"/>
        <end position="147"/>
    </location>
</feature>